<organism evidence="1 2">
    <name type="scientific">Nocardioides deserti</name>
    <dbReference type="NCBI Taxonomy" id="1588644"/>
    <lineage>
        <taxon>Bacteria</taxon>
        <taxon>Bacillati</taxon>
        <taxon>Actinomycetota</taxon>
        <taxon>Actinomycetes</taxon>
        <taxon>Propionibacteriales</taxon>
        <taxon>Nocardioidaceae</taxon>
        <taxon>Nocardioides</taxon>
    </lineage>
</organism>
<evidence type="ECO:0000313" key="1">
    <source>
        <dbReference type="EMBL" id="MBC2960525.1"/>
    </source>
</evidence>
<dbReference type="EMBL" id="JACMYC010000004">
    <property type="protein sequence ID" value="MBC2960525.1"/>
    <property type="molecule type" value="Genomic_DNA"/>
</dbReference>
<name>A0ABR6U7Y1_9ACTN</name>
<accession>A0ABR6U7Y1</accession>
<dbReference type="Proteomes" id="UP000604001">
    <property type="component" value="Unassembled WGS sequence"/>
</dbReference>
<gene>
    <name evidence="1" type="ORF">H7344_09480</name>
</gene>
<sequence length="189" mass="20316">MVTVRNKDLVRFADDVAAAAGLREAAAIAVDFVVGQLDAAHVGLAWHPRRSAPRRLAASSRELLLLDEVTHRHGSGFARDPLADGVSTVVPDTRLDQHHRAWSRVAAQLGVRSAWAVGLPPFGDAALTLTLLSPEPDTYVAIEPRLVTSGRAVGQIFAAHHRRLLAGTGTLVRARTGPRSVDVVRTHRC</sequence>
<protein>
    <recommendedName>
        <fullName evidence="3">GAF domain-containing protein</fullName>
    </recommendedName>
</protein>
<reference evidence="1 2" key="1">
    <citation type="submission" date="2020-08" db="EMBL/GenBank/DDBJ databases">
        <title>novel species in genus Nocardioides.</title>
        <authorList>
            <person name="Zhang G."/>
        </authorList>
    </citation>
    <scope>NUCLEOTIDE SEQUENCE [LARGE SCALE GENOMIC DNA]</scope>
    <source>
        <strain evidence="1 2">SC8A-24</strain>
    </source>
</reference>
<evidence type="ECO:0008006" key="3">
    <source>
        <dbReference type="Google" id="ProtNLM"/>
    </source>
</evidence>
<keyword evidence="2" id="KW-1185">Reference proteome</keyword>
<dbReference type="SUPFAM" id="SSF55781">
    <property type="entry name" value="GAF domain-like"/>
    <property type="match status" value="1"/>
</dbReference>
<dbReference type="RefSeq" id="WP_186345760.1">
    <property type="nucleotide sequence ID" value="NZ_BMMR01000001.1"/>
</dbReference>
<proteinExistence type="predicted"/>
<comment type="caution">
    <text evidence="1">The sequence shown here is derived from an EMBL/GenBank/DDBJ whole genome shotgun (WGS) entry which is preliminary data.</text>
</comment>
<evidence type="ECO:0000313" key="2">
    <source>
        <dbReference type="Proteomes" id="UP000604001"/>
    </source>
</evidence>